<dbReference type="Pfam" id="PF02518">
    <property type="entry name" value="HATPase_c"/>
    <property type="match status" value="1"/>
</dbReference>
<dbReference type="SMART" id="SM00086">
    <property type="entry name" value="PAC"/>
    <property type="match status" value="5"/>
</dbReference>
<dbReference type="PROSITE" id="PS50109">
    <property type="entry name" value="HIS_KIN"/>
    <property type="match status" value="1"/>
</dbReference>
<organism evidence="10 11">
    <name type="scientific">Flavobacterium album</name>
    <dbReference type="NCBI Taxonomy" id="2175091"/>
    <lineage>
        <taxon>Bacteria</taxon>
        <taxon>Pseudomonadati</taxon>
        <taxon>Bacteroidota</taxon>
        <taxon>Flavobacteriia</taxon>
        <taxon>Flavobacteriales</taxon>
        <taxon>Flavobacteriaceae</taxon>
        <taxon>Flavobacterium</taxon>
    </lineage>
</organism>
<evidence type="ECO:0000256" key="1">
    <source>
        <dbReference type="ARBA" id="ARBA00000085"/>
    </source>
</evidence>
<evidence type="ECO:0000313" key="10">
    <source>
        <dbReference type="EMBL" id="AWH86451.1"/>
    </source>
</evidence>
<dbReference type="Proteomes" id="UP000244929">
    <property type="component" value="Chromosome"/>
</dbReference>
<dbReference type="PRINTS" id="PR00344">
    <property type="entry name" value="BCTRLSENSOR"/>
</dbReference>
<dbReference type="SUPFAM" id="SSF47384">
    <property type="entry name" value="Homodimeric domain of signal transducing histidine kinase"/>
    <property type="match status" value="1"/>
</dbReference>
<keyword evidence="6" id="KW-0175">Coiled coil</keyword>
<dbReference type="SMART" id="SM00091">
    <property type="entry name" value="PAS"/>
    <property type="match status" value="6"/>
</dbReference>
<evidence type="ECO:0000256" key="2">
    <source>
        <dbReference type="ARBA" id="ARBA00012438"/>
    </source>
</evidence>
<dbReference type="InterPro" id="IPR005467">
    <property type="entry name" value="His_kinase_dom"/>
</dbReference>
<dbReference type="CDD" id="cd00130">
    <property type="entry name" value="PAS"/>
    <property type="match status" value="3"/>
</dbReference>
<dbReference type="NCBIfam" id="TIGR00229">
    <property type="entry name" value="sensory_box"/>
    <property type="match status" value="3"/>
</dbReference>
<comment type="catalytic activity">
    <reaction evidence="1">
        <text>ATP + protein L-histidine = ADP + protein N-phospho-L-histidine.</text>
        <dbReference type="EC" id="2.7.13.3"/>
    </reaction>
</comment>
<evidence type="ECO:0000259" key="7">
    <source>
        <dbReference type="PROSITE" id="PS50109"/>
    </source>
</evidence>
<dbReference type="OrthoDB" id="9766459at2"/>
<feature type="domain" description="PAC" evidence="9">
    <location>
        <begin position="896"/>
        <end position="949"/>
    </location>
</feature>
<dbReference type="InterPro" id="IPR013655">
    <property type="entry name" value="PAS_fold_3"/>
</dbReference>
<protein>
    <recommendedName>
        <fullName evidence="2">histidine kinase</fullName>
        <ecNumber evidence="2">2.7.13.3</ecNumber>
    </recommendedName>
</protein>
<keyword evidence="4" id="KW-0808">Transferase</keyword>
<dbReference type="Pfam" id="PF00512">
    <property type="entry name" value="HisKA"/>
    <property type="match status" value="1"/>
</dbReference>
<dbReference type="InterPro" id="IPR003594">
    <property type="entry name" value="HATPase_dom"/>
</dbReference>
<dbReference type="Gene3D" id="3.30.450.20">
    <property type="entry name" value="PAS domain"/>
    <property type="match status" value="7"/>
</dbReference>
<dbReference type="PANTHER" id="PTHR43304:SF1">
    <property type="entry name" value="PAC DOMAIN-CONTAINING PROTEIN"/>
    <property type="match status" value="1"/>
</dbReference>
<dbReference type="PANTHER" id="PTHR43304">
    <property type="entry name" value="PHYTOCHROME-LIKE PROTEIN CPH1"/>
    <property type="match status" value="1"/>
</dbReference>
<dbReference type="RefSeq" id="WP_108779174.1">
    <property type="nucleotide sequence ID" value="NZ_CP029186.1"/>
</dbReference>
<dbReference type="InterPro" id="IPR003661">
    <property type="entry name" value="HisK_dim/P_dom"/>
</dbReference>
<dbReference type="Pfam" id="PF08448">
    <property type="entry name" value="PAS_4"/>
    <property type="match status" value="2"/>
</dbReference>
<dbReference type="AlphaFoldDB" id="A0A2S1R1N3"/>
<feature type="domain" description="Histidine kinase" evidence="7">
    <location>
        <begin position="985"/>
        <end position="1211"/>
    </location>
</feature>
<evidence type="ECO:0000256" key="6">
    <source>
        <dbReference type="SAM" id="Coils"/>
    </source>
</evidence>
<evidence type="ECO:0000256" key="5">
    <source>
        <dbReference type="ARBA" id="ARBA00022777"/>
    </source>
</evidence>
<accession>A0A2S1R1N3</accession>
<keyword evidence="5" id="KW-0418">Kinase</keyword>
<feature type="domain" description="PAS" evidence="8">
    <location>
        <begin position="690"/>
        <end position="739"/>
    </location>
</feature>
<dbReference type="InterPro" id="IPR000700">
    <property type="entry name" value="PAS-assoc_C"/>
</dbReference>
<evidence type="ECO:0000256" key="4">
    <source>
        <dbReference type="ARBA" id="ARBA00022679"/>
    </source>
</evidence>
<feature type="domain" description="PAC" evidence="9">
    <location>
        <begin position="767"/>
        <end position="820"/>
    </location>
</feature>
<dbReference type="PROSITE" id="PS50112">
    <property type="entry name" value="PAS"/>
    <property type="match status" value="2"/>
</dbReference>
<dbReference type="Gene3D" id="3.30.565.10">
    <property type="entry name" value="Histidine kinase-like ATPase, C-terminal domain"/>
    <property type="match status" value="1"/>
</dbReference>
<keyword evidence="3" id="KW-0597">Phosphoprotein</keyword>
<dbReference type="InterPro" id="IPR036890">
    <property type="entry name" value="HATPase_C_sf"/>
</dbReference>
<feature type="domain" description="PAC" evidence="9">
    <location>
        <begin position="632"/>
        <end position="689"/>
    </location>
</feature>
<dbReference type="InterPro" id="IPR000014">
    <property type="entry name" value="PAS"/>
</dbReference>
<dbReference type="CDD" id="cd00082">
    <property type="entry name" value="HisKA"/>
    <property type="match status" value="1"/>
</dbReference>
<evidence type="ECO:0000256" key="3">
    <source>
        <dbReference type="ARBA" id="ARBA00022553"/>
    </source>
</evidence>
<evidence type="ECO:0000259" key="9">
    <source>
        <dbReference type="PROSITE" id="PS50113"/>
    </source>
</evidence>
<dbReference type="KEGG" id="falb:HYN59_15640"/>
<dbReference type="EMBL" id="CP029186">
    <property type="protein sequence ID" value="AWH86451.1"/>
    <property type="molecule type" value="Genomic_DNA"/>
</dbReference>
<dbReference type="SMART" id="SM00387">
    <property type="entry name" value="HATPase_c"/>
    <property type="match status" value="1"/>
</dbReference>
<feature type="domain" description="PAS" evidence="8">
    <location>
        <begin position="434"/>
        <end position="504"/>
    </location>
</feature>
<reference evidence="10 11" key="1">
    <citation type="submission" date="2018-04" db="EMBL/GenBank/DDBJ databases">
        <title>Genome sequencing of Flavobacterium sp. HYN0059.</title>
        <authorList>
            <person name="Yi H."/>
            <person name="Baek C."/>
        </authorList>
    </citation>
    <scope>NUCLEOTIDE SEQUENCE [LARGE SCALE GENOMIC DNA]</scope>
    <source>
        <strain evidence="10 11">HYN0059</strain>
    </source>
</reference>
<dbReference type="PROSITE" id="PS50113">
    <property type="entry name" value="PAC"/>
    <property type="match status" value="5"/>
</dbReference>
<gene>
    <name evidence="10" type="ORF">HYN59_15640</name>
</gene>
<evidence type="ECO:0000259" key="8">
    <source>
        <dbReference type="PROSITE" id="PS50112"/>
    </source>
</evidence>
<dbReference type="InterPro" id="IPR013656">
    <property type="entry name" value="PAS_4"/>
</dbReference>
<feature type="coiled-coil region" evidence="6">
    <location>
        <begin position="944"/>
        <end position="982"/>
    </location>
</feature>
<proteinExistence type="predicted"/>
<sequence length="1215" mass="137230">MEKNYNYPFLQGGGEMGELTRSFDWASTPVGPVSQWPVSLRNTVGMILSSKFPMFLFWGSEHIQFYNDAYRPSLGDNGKHPHALGQRGIECWPEIWDTIFPLIQNVRENGISAWHEDLLLPIHRNGRMEDVYWTFSYSAVMDDTGNIEGVLVICTETTDKIINIRHLEESKDQLEFAIDATELGTWDLNPATGKFTGNKRLKEWFGLKPHDEIPLESATNIIAEKDRERVVAAIQRALEHDSGGKYNIEYTIVNPKTKAERLVKAKGRAWFNEDDVAYRFNGTLQDISENRRAQEEVAEAHQLADIAIKSAGMGLFRVDLITGEINYSPMFAYILTGDINKHVISRKDFIKYIHPDDLADRAKALEEGKRNNEFYYSPRVIWDDGSVHRMVVTGANTFDADGNLVSFSGTVSDVSVLENQRIALEKAENLRRDSDAMFRHVTNSSPVGLWLSDTNGKMTYVNKILSEWTGFSFPELLDDGWISAIIEEDRKRVAATFEEAVGQQIHYDILFRLQKVSGNVAWCRAAGDPYYNEDGSYAGYAGYCMDIDEIIEGRKALTQSEERFRAMIEQAPVATCLFTGPDMRIEVANQIMIDYWGKDRSVMGKPLAEALPELKGQPFLDILDRIYATGITHSEIEAFAQLEVNGVLTDYYFDYTYKPLFDANGKVYGIMDMAVDVTDRVITQQKIDESRKQLLDSFEESPVGIAIIDKEGLTFSMANTFYGELVGRKPNEIIGKPLLDALPEIKGQGFDLLLENVMATGVAYIAKEVSVELVRNNILETIYVDLAYQPMHTSDKKVNRILVVATDVTQQIRARKKIENAEAALRGAIELAELATWRYNIKENTFSYSQRFMDWLGFSEDTKGIDEAYNPLPEDYVEMVDHRIKAAIAPGSSGLYENEHPIINRQTGQVRIIHAQAQVSYDTEGNPRYLSGSAQDVTKERKLQQQLEFEVKERTEELRAANAELADANNALQQNNEELNQFAYIASHDLQEPVRKISIFSKMLEESLGQIEERPKNYLTKINNSADRMSNLIRDILSYSQLSKDNDLFAFVNLEDIARDTITDFELTIAQTSATINCDGLPVIEAIPLQMSQLFGNLISNSLKYVRPGVAPVISVAATLLPPGEARFTHSDDNAGYYRIEFRDNGIGFEQEYAERIFHIFQRLHGKSEYTGTGIGLAICKKIVQNHHGHIEAAPAEGGGALFTVYLPEKQHVRL</sequence>
<dbReference type="GO" id="GO:0000155">
    <property type="term" value="F:phosphorelay sensor kinase activity"/>
    <property type="evidence" value="ECO:0007669"/>
    <property type="project" value="InterPro"/>
</dbReference>
<dbReference type="SMART" id="SM00388">
    <property type="entry name" value="HisKA"/>
    <property type="match status" value="1"/>
</dbReference>
<dbReference type="InterPro" id="IPR035965">
    <property type="entry name" value="PAS-like_dom_sf"/>
</dbReference>
<dbReference type="InterPro" id="IPR004358">
    <property type="entry name" value="Sig_transdc_His_kin-like_C"/>
</dbReference>
<dbReference type="InterPro" id="IPR036097">
    <property type="entry name" value="HisK_dim/P_sf"/>
</dbReference>
<keyword evidence="11" id="KW-1185">Reference proteome</keyword>
<name>A0A2S1R1N3_9FLAO</name>
<dbReference type="SUPFAM" id="SSF55874">
    <property type="entry name" value="ATPase domain of HSP90 chaperone/DNA topoisomerase II/histidine kinase"/>
    <property type="match status" value="1"/>
</dbReference>
<dbReference type="EC" id="2.7.13.3" evidence="2"/>
<evidence type="ECO:0000313" key="11">
    <source>
        <dbReference type="Proteomes" id="UP000244929"/>
    </source>
</evidence>
<dbReference type="Gene3D" id="1.10.287.130">
    <property type="match status" value="1"/>
</dbReference>
<dbReference type="InterPro" id="IPR052162">
    <property type="entry name" value="Sensor_kinase/Photoreceptor"/>
</dbReference>
<dbReference type="SUPFAM" id="SSF55785">
    <property type="entry name" value="PYP-like sensor domain (PAS domain)"/>
    <property type="match status" value="7"/>
</dbReference>
<feature type="domain" description="PAC" evidence="9">
    <location>
        <begin position="507"/>
        <end position="559"/>
    </location>
</feature>
<dbReference type="InterPro" id="IPR001610">
    <property type="entry name" value="PAC"/>
</dbReference>
<feature type="domain" description="PAC" evidence="9">
    <location>
        <begin position="246"/>
        <end position="299"/>
    </location>
</feature>
<dbReference type="Pfam" id="PF08447">
    <property type="entry name" value="PAS_3"/>
    <property type="match status" value="2"/>
</dbReference>